<dbReference type="EMBL" id="JAODNV010000001">
    <property type="protein sequence ID" value="MCT8988792.1"/>
    <property type="molecule type" value="Genomic_DNA"/>
</dbReference>
<evidence type="ECO:0000256" key="1">
    <source>
        <dbReference type="ARBA" id="ARBA00023015"/>
    </source>
</evidence>
<dbReference type="InterPro" id="IPR009057">
    <property type="entry name" value="Homeodomain-like_sf"/>
</dbReference>
<keyword evidence="3" id="KW-0804">Transcription</keyword>
<reference evidence="6" key="1">
    <citation type="submission" date="2022-08" db="EMBL/GenBank/DDBJ databases">
        <title>Chelativorans sichuanense sp. nov., a paraffin oil-degrading bacterium isolated from a mixture of oil-based drill cuttings and paddy soil.</title>
        <authorList>
            <person name="Yu J."/>
            <person name="Liu H."/>
            <person name="Chen Q."/>
        </authorList>
    </citation>
    <scope>NUCLEOTIDE SEQUENCE</scope>
    <source>
        <strain evidence="6">SCAU 2101</strain>
    </source>
</reference>
<dbReference type="SUPFAM" id="SSF46689">
    <property type="entry name" value="Homeodomain-like"/>
    <property type="match status" value="1"/>
</dbReference>
<proteinExistence type="predicted"/>
<dbReference type="Proteomes" id="UP001149009">
    <property type="component" value="Unassembled WGS sequence"/>
</dbReference>
<evidence type="ECO:0000259" key="5">
    <source>
        <dbReference type="PROSITE" id="PS50977"/>
    </source>
</evidence>
<keyword evidence="2 4" id="KW-0238">DNA-binding</keyword>
<evidence type="ECO:0000256" key="3">
    <source>
        <dbReference type="ARBA" id="ARBA00023163"/>
    </source>
</evidence>
<name>A0A9X3B5I8_9HYPH</name>
<dbReference type="AlphaFoldDB" id="A0A9X3B5I8"/>
<dbReference type="InterPro" id="IPR001647">
    <property type="entry name" value="HTH_TetR"/>
</dbReference>
<dbReference type="GO" id="GO:0003700">
    <property type="term" value="F:DNA-binding transcription factor activity"/>
    <property type="evidence" value="ECO:0007669"/>
    <property type="project" value="TreeGrafter"/>
</dbReference>
<protein>
    <submittedName>
        <fullName evidence="6">TetR/AcrR family transcriptional regulator</fullName>
    </submittedName>
</protein>
<dbReference type="PANTHER" id="PTHR30055">
    <property type="entry name" value="HTH-TYPE TRANSCRIPTIONAL REGULATOR RUTR"/>
    <property type="match status" value="1"/>
</dbReference>
<feature type="DNA-binding region" description="H-T-H motif" evidence="4">
    <location>
        <begin position="28"/>
        <end position="47"/>
    </location>
</feature>
<dbReference type="RefSeq" id="WP_261513410.1">
    <property type="nucleotide sequence ID" value="NZ_JAODNV010000001.1"/>
</dbReference>
<organism evidence="6 7">
    <name type="scientific">Chelativorans petroleitrophicus</name>
    <dbReference type="NCBI Taxonomy" id="2975484"/>
    <lineage>
        <taxon>Bacteria</taxon>
        <taxon>Pseudomonadati</taxon>
        <taxon>Pseudomonadota</taxon>
        <taxon>Alphaproteobacteria</taxon>
        <taxon>Hyphomicrobiales</taxon>
        <taxon>Phyllobacteriaceae</taxon>
        <taxon>Chelativorans</taxon>
    </lineage>
</organism>
<dbReference type="InterPro" id="IPR041479">
    <property type="entry name" value="TetR_CgmR_C"/>
</dbReference>
<evidence type="ECO:0000256" key="4">
    <source>
        <dbReference type="PROSITE-ProRule" id="PRU00335"/>
    </source>
</evidence>
<dbReference type="Pfam" id="PF00440">
    <property type="entry name" value="TetR_N"/>
    <property type="match status" value="1"/>
</dbReference>
<gene>
    <name evidence="6" type="ORF">NYR54_00570</name>
</gene>
<dbReference type="PROSITE" id="PS50977">
    <property type="entry name" value="HTH_TETR_2"/>
    <property type="match status" value="1"/>
</dbReference>
<evidence type="ECO:0000313" key="7">
    <source>
        <dbReference type="Proteomes" id="UP001149009"/>
    </source>
</evidence>
<dbReference type="GO" id="GO:0000976">
    <property type="term" value="F:transcription cis-regulatory region binding"/>
    <property type="evidence" value="ECO:0007669"/>
    <property type="project" value="TreeGrafter"/>
</dbReference>
<dbReference type="Pfam" id="PF17937">
    <property type="entry name" value="TetR_C_28"/>
    <property type="match status" value="1"/>
</dbReference>
<accession>A0A9X3B5I8</accession>
<feature type="domain" description="HTH tetR-type" evidence="5">
    <location>
        <begin position="5"/>
        <end position="65"/>
    </location>
</feature>
<keyword evidence="7" id="KW-1185">Reference proteome</keyword>
<evidence type="ECO:0000313" key="6">
    <source>
        <dbReference type="EMBL" id="MCT8988792.1"/>
    </source>
</evidence>
<dbReference type="Gene3D" id="1.10.357.10">
    <property type="entry name" value="Tetracycline Repressor, domain 2"/>
    <property type="match status" value="1"/>
</dbReference>
<keyword evidence="1" id="KW-0805">Transcription regulation</keyword>
<dbReference type="PANTHER" id="PTHR30055:SF234">
    <property type="entry name" value="HTH-TYPE TRANSCRIPTIONAL REGULATOR BETI"/>
    <property type="match status" value="1"/>
</dbReference>
<evidence type="ECO:0000256" key="2">
    <source>
        <dbReference type="ARBA" id="ARBA00023125"/>
    </source>
</evidence>
<comment type="caution">
    <text evidence="6">The sequence shown here is derived from an EMBL/GenBank/DDBJ whole genome shotgun (WGS) entry which is preliminary data.</text>
</comment>
<dbReference type="PRINTS" id="PR00455">
    <property type="entry name" value="HTHTETR"/>
</dbReference>
<sequence length="178" mass="19237">MTRRKNTRDKILKAAAELARTEGSAHLSLDAVAARAGISKGGLLYNFPTKAALLKALVQDHIESFGQALEERVAAGESRPMAAEYFRLAVEELEKAKQPPSGLLAALAEDPELLTPVRQFNRRLLDRMKEGSVDDASVLVLFLALEGLRCQKLFGTEVLSAGERALVLAKLGAMLGEP</sequence>
<dbReference type="InterPro" id="IPR050109">
    <property type="entry name" value="HTH-type_TetR-like_transc_reg"/>
</dbReference>